<reference evidence="1" key="1">
    <citation type="journal article" date="2013" name="J. Plant Res.">
        <title>Effect of fungi and light on seed germination of three Opuntia species from semiarid lands of central Mexico.</title>
        <authorList>
            <person name="Delgado-Sanchez P."/>
            <person name="Jimenez-Bremont J.F."/>
            <person name="Guerrero-Gonzalez Mde L."/>
            <person name="Flores J."/>
        </authorList>
    </citation>
    <scope>NUCLEOTIDE SEQUENCE</scope>
    <source>
        <tissue evidence="1">Cladode</tissue>
    </source>
</reference>
<name>A0A7C9A1V4_OPUST</name>
<dbReference type="AlphaFoldDB" id="A0A7C9A1V4"/>
<reference evidence="1" key="2">
    <citation type="submission" date="2020-07" db="EMBL/GenBank/DDBJ databases">
        <authorList>
            <person name="Vera ALvarez R."/>
            <person name="Arias-Moreno D.M."/>
            <person name="Jimenez-Jacinto V."/>
            <person name="Jimenez-Bremont J.F."/>
            <person name="Swaminathan K."/>
            <person name="Moose S.P."/>
            <person name="Guerrero-Gonzalez M.L."/>
            <person name="Marino-Ramirez L."/>
            <person name="Landsman D."/>
            <person name="Rodriguez-Kessler M."/>
            <person name="Delgado-Sanchez P."/>
        </authorList>
    </citation>
    <scope>NUCLEOTIDE SEQUENCE</scope>
    <source>
        <tissue evidence="1">Cladode</tissue>
    </source>
</reference>
<evidence type="ECO:0000313" key="1">
    <source>
        <dbReference type="EMBL" id="MBA4657352.1"/>
    </source>
</evidence>
<organism evidence="1">
    <name type="scientific">Opuntia streptacantha</name>
    <name type="common">Prickly pear cactus</name>
    <name type="synonym">Opuntia cardona</name>
    <dbReference type="NCBI Taxonomy" id="393608"/>
    <lineage>
        <taxon>Eukaryota</taxon>
        <taxon>Viridiplantae</taxon>
        <taxon>Streptophyta</taxon>
        <taxon>Embryophyta</taxon>
        <taxon>Tracheophyta</taxon>
        <taxon>Spermatophyta</taxon>
        <taxon>Magnoliopsida</taxon>
        <taxon>eudicotyledons</taxon>
        <taxon>Gunneridae</taxon>
        <taxon>Pentapetalae</taxon>
        <taxon>Caryophyllales</taxon>
        <taxon>Cactineae</taxon>
        <taxon>Cactaceae</taxon>
        <taxon>Opuntioideae</taxon>
        <taxon>Opuntia</taxon>
    </lineage>
</organism>
<dbReference type="EMBL" id="GISG01195978">
    <property type="protein sequence ID" value="MBA4657352.1"/>
    <property type="molecule type" value="Transcribed_RNA"/>
</dbReference>
<accession>A0A7C9A1V4</accession>
<sequence length="147" mass="17714">MLKSFNDQSLCIKLFSFRQLINRNIFTFRVKSHCLSHHIKDHTIRVWRTRRIVHIHPFIKDTSTSMFYGNFPHLCRHTRAKNIPKPWRIKIEQNQEVFHCVHSFKAQALVECSIFPYLFQSPYFISKGWWMVFLVQLSTMIPDNEGF</sequence>
<proteinExistence type="predicted"/>
<protein>
    <submittedName>
        <fullName evidence="1">Uncharacterized protein</fullName>
    </submittedName>
</protein>